<evidence type="ECO:0000313" key="1">
    <source>
        <dbReference type="EMBL" id="KAJ8874429.1"/>
    </source>
</evidence>
<name>A0ABQ9GQW9_9NEOP</name>
<evidence type="ECO:0000313" key="2">
    <source>
        <dbReference type="Proteomes" id="UP001159363"/>
    </source>
</evidence>
<comment type="caution">
    <text evidence="1">The sequence shown here is derived from an EMBL/GenBank/DDBJ whole genome shotgun (WGS) entry which is preliminary data.</text>
</comment>
<proteinExistence type="predicted"/>
<dbReference type="Proteomes" id="UP001159363">
    <property type="component" value="Chromosome 9"/>
</dbReference>
<gene>
    <name evidence="1" type="ORF">PR048_025278</name>
</gene>
<sequence>MRKNYDVTLLTGGGSTYVNRTGTMPGRVAKHNGVRSTAGTVAALWLAVFREDEANNMTSRQATVPSRTDAYNLKAPTNFDTDSVFITLIVRNIPISHLLELAKRNGANQVQFPAGSLPGFLHVGILPGDVAGWQLFSLISRFPRPFIPALLHIHITSHSSAVKTKSLSALPSGLDD</sequence>
<dbReference type="EMBL" id="JARBHB010000010">
    <property type="protein sequence ID" value="KAJ8874429.1"/>
    <property type="molecule type" value="Genomic_DNA"/>
</dbReference>
<reference evidence="1 2" key="1">
    <citation type="submission" date="2023-02" db="EMBL/GenBank/DDBJ databases">
        <title>LHISI_Scaffold_Assembly.</title>
        <authorList>
            <person name="Stuart O.P."/>
            <person name="Cleave R."/>
            <person name="Magrath M.J.L."/>
            <person name="Mikheyev A.S."/>
        </authorList>
    </citation>
    <scope>NUCLEOTIDE SEQUENCE [LARGE SCALE GENOMIC DNA]</scope>
    <source>
        <strain evidence="1">Daus_M_001</strain>
        <tissue evidence="1">Leg muscle</tissue>
    </source>
</reference>
<keyword evidence="2" id="KW-1185">Reference proteome</keyword>
<organism evidence="1 2">
    <name type="scientific">Dryococelus australis</name>
    <dbReference type="NCBI Taxonomy" id="614101"/>
    <lineage>
        <taxon>Eukaryota</taxon>
        <taxon>Metazoa</taxon>
        <taxon>Ecdysozoa</taxon>
        <taxon>Arthropoda</taxon>
        <taxon>Hexapoda</taxon>
        <taxon>Insecta</taxon>
        <taxon>Pterygota</taxon>
        <taxon>Neoptera</taxon>
        <taxon>Polyneoptera</taxon>
        <taxon>Phasmatodea</taxon>
        <taxon>Verophasmatodea</taxon>
        <taxon>Anareolatae</taxon>
        <taxon>Phasmatidae</taxon>
        <taxon>Eurycanthinae</taxon>
        <taxon>Dryococelus</taxon>
    </lineage>
</organism>
<accession>A0ABQ9GQW9</accession>
<protein>
    <submittedName>
        <fullName evidence="1">Uncharacterized protein</fullName>
    </submittedName>
</protein>